<comment type="cofactor">
    <cofactor evidence="6">
        <name>FMN</name>
        <dbReference type="ChEBI" id="CHEBI:58210"/>
    </cofactor>
</comment>
<dbReference type="SMART" id="SM00900">
    <property type="entry name" value="FMN_bind"/>
    <property type="match status" value="1"/>
</dbReference>
<dbReference type="GO" id="GO:0009055">
    <property type="term" value="F:electron transfer activity"/>
    <property type="evidence" value="ECO:0007669"/>
    <property type="project" value="InterPro"/>
</dbReference>
<comment type="subunit">
    <text evidence="6">The Rnf complex is probably composed of eight subunits, including RnfA, RnfB, RnfC, RnfD, RnfE and RnfG.</text>
</comment>
<keyword evidence="6" id="KW-0472">Membrane</keyword>
<keyword evidence="5 6" id="KW-0249">Electron transport</keyword>
<proteinExistence type="inferred from homology"/>
<dbReference type="GO" id="GO:0022900">
    <property type="term" value="P:electron transport chain"/>
    <property type="evidence" value="ECO:0007669"/>
    <property type="project" value="UniProtKB-UniRule"/>
</dbReference>
<keyword evidence="1 6" id="KW-0813">Transport</keyword>
<evidence type="ECO:0000256" key="2">
    <source>
        <dbReference type="ARBA" id="ARBA00022553"/>
    </source>
</evidence>
<dbReference type="HAMAP" id="MF_00479">
    <property type="entry name" value="RsxG_RnfG"/>
    <property type="match status" value="1"/>
</dbReference>
<dbReference type="PIRSF" id="PIRSF006091">
    <property type="entry name" value="E_trnsport_RnfG"/>
    <property type="match status" value="1"/>
</dbReference>
<keyword evidence="9" id="KW-1185">Reference proteome</keyword>
<keyword evidence="6" id="KW-0812">Transmembrane</keyword>
<evidence type="ECO:0000313" key="9">
    <source>
        <dbReference type="Proteomes" id="UP000033072"/>
    </source>
</evidence>
<keyword evidence="2 6" id="KW-0597">Phosphoprotein</keyword>
<dbReference type="NCBIfam" id="TIGR01947">
    <property type="entry name" value="rnfG"/>
    <property type="match status" value="1"/>
</dbReference>
<sequence length="186" mass="19255">MKNTPANIIIKMIVLSALAAVLLAATFVPTQAQLKILQDEQQTQALKAVLPVAASFDPVYGDKLDADGNPVALYFRGVDSSGNIVGYAFRTTQPGAQGLIELLGGVSADFQTVTGMEVMSHSETPGLGAKIVEPGFKAQFLNLPVADLSLSKDGGKVDAISGATISSTTVVNALHMGIDGVRAKEG</sequence>
<comment type="similarity">
    <text evidence="6">Belongs to the RnfG family.</text>
</comment>
<evidence type="ECO:0000256" key="5">
    <source>
        <dbReference type="ARBA" id="ARBA00022982"/>
    </source>
</evidence>
<dbReference type="PATRIC" id="fig|1434111.4.peg.579"/>
<dbReference type="PANTHER" id="PTHR36118:SF1">
    <property type="entry name" value="ION-TRANSLOCATING OXIDOREDUCTASE COMPLEX SUBUNIT G"/>
    <property type="match status" value="1"/>
</dbReference>
<dbReference type="PANTHER" id="PTHR36118">
    <property type="entry name" value="ION-TRANSLOCATING OXIDOREDUCTASE COMPLEX SUBUNIT G"/>
    <property type="match status" value="1"/>
</dbReference>
<dbReference type="InterPro" id="IPR007329">
    <property type="entry name" value="FMN-bd"/>
</dbReference>
<feature type="modified residue" description="FMN phosphoryl threonine" evidence="6">
    <location>
        <position position="164"/>
    </location>
</feature>
<comment type="subcellular location">
    <subcellularLocation>
        <location evidence="6">Cell membrane</location>
        <topology evidence="6">Single-pass membrane protein</topology>
    </subcellularLocation>
</comment>
<protein>
    <recommendedName>
        <fullName evidence="6">Ion-translocating oxidoreductase complex subunit G</fullName>
        <ecNumber evidence="6">7.-.-.-</ecNumber>
    </recommendedName>
    <alternativeName>
        <fullName evidence="6">Rnf electron transport complex subunit G</fullName>
    </alternativeName>
</protein>
<evidence type="ECO:0000259" key="7">
    <source>
        <dbReference type="SMART" id="SM00900"/>
    </source>
</evidence>
<dbReference type="NCBIfam" id="NF041840">
    <property type="entry name" value="rnfG_Methano"/>
    <property type="match status" value="1"/>
</dbReference>
<feature type="domain" description="FMN-binding" evidence="7">
    <location>
        <begin position="95"/>
        <end position="181"/>
    </location>
</feature>
<dbReference type="Pfam" id="PF04205">
    <property type="entry name" value="FMN_bind"/>
    <property type="match status" value="1"/>
</dbReference>
<keyword evidence="3 6" id="KW-0285">Flavoprotein</keyword>
<dbReference type="STRING" id="1434111.MSLAZ_0460"/>
<name>A0A0E3S147_9EURY</name>
<reference evidence="8 9" key="1">
    <citation type="submission" date="2014-07" db="EMBL/GenBank/DDBJ databases">
        <title>Methanogenic archaea and the global carbon cycle.</title>
        <authorList>
            <person name="Henriksen J.R."/>
            <person name="Luke J."/>
            <person name="Reinhart S."/>
            <person name="Benedict M.N."/>
            <person name="Youngblut N.D."/>
            <person name="Metcalf M.E."/>
            <person name="Whitaker R.J."/>
            <person name="Metcalf W.W."/>
        </authorList>
    </citation>
    <scope>NUCLEOTIDE SEQUENCE [LARGE SCALE GENOMIC DNA]</scope>
    <source>
        <strain evidence="8 9">Z-7289</strain>
    </source>
</reference>
<organism evidence="8 9">
    <name type="scientific">Methanosarcina lacustris Z-7289</name>
    <dbReference type="NCBI Taxonomy" id="1434111"/>
    <lineage>
        <taxon>Archaea</taxon>
        <taxon>Methanobacteriati</taxon>
        <taxon>Methanobacteriota</taxon>
        <taxon>Stenosarchaea group</taxon>
        <taxon>Methanomicrobia</taxon>
        <taxon>Methanosarcinales</taxon>
        <taxon>Methanosarcinaceae</taxon>
        <taxon>Methanosarcina</taxon>
    </lineage>
</organism>
<accession>A0A0E3S147</accession>
<dbReference type="Proteomes" id="UP000033072">
    <property type="component" value="Chromosome"/>
</dbReference>
<dbReference type="AlphaFoldDB" id="A0A0E3S147"/>
<dbReference type="GO" id="GO:0005886">
    <property type="term" value="C:plasma membrane"/>
    <property type="evidence" value="ECO:0007669"/>
    <property type="project" value="UniProtKB-SubCell"/>
</dbReference>
<keyword evidence="6" id="KW-1003">Cell membrane</keyword>
<dbReference type="InterPro" id="IPR049687">
    <property type="entry name" value="Ion_transpt_RnfG_Methano"/>
</dbReference>
<dbReference type="KEGG" id="mls:MSLAZ_0460"/>
<dbReference type="GO" id="GO:0010181">
    <property type="term" value="F:FMN binding"/>
    <property type="evidence" value="ECO:0007669"/>
    <property type="project" value="InterPro"/>
</dbReference>
<evidence type="ECO:0000256" key="1">
    <source>
        <dbReference type="ARBA" id="ARBA00022448"/>
    </source>
</evidence>
<evidence type="ECO:0000256" key="4">
    <source>
        <dbReference type="ARBA" id="ARBA00022643"/>
    </source>
</evidence>
<evidence type="ECO:0000256" key="6">
    <source>
        <dbReference type="HAMAP-Rule" id="MF_00479"/>
    </source>
</evidence>
<dbReference type="HOGENOM" id="CLU_077882_2_2_2"/>
<dbReference type="GeneID" id="24805147"/>
<keyword evidence="4 6" id="KW-0288">FMN</keyword>
<dbReference type="EC" id="7.-.-.-" evidence="6"/>
<evidence type="ECO:0000256" key="3">
    <source>
        <dbReference type="ARBA" id="ARBA00022630"/>
    </source>
</evidence>
<gene>
    <name evidence="6" type="primary">rnfG</name>
    <name evidence="8" type="ORF">MSLAZ_0460</name>
</gene>
<keyword evidence="6" id="KW-1278">Translocase</keyword>
<comment type="function">
    <text evidence="6">Part of a membrane-bound complex that couples electron transfer with translocation of ions across the membrane.</text>
</comment>
<keyword evidence="6" id="KW-1133">Transmembrane helix</keyword>
<dbReference type="InterPro" id="IPR010209">
    <property type="entry name" value="Ion_transpt_RnfG/RsxG"/>
</dbReference>
<dbReference type="EMBL" id="CP009515">
    <property type="protein sequence ID" value="AKB73721.1"/>
    <property type="molecule type" value="Genomic_DNA"/>
</dbReference>
<dbReference type="RefSeq" id="WP_232308672.1">
    <property type="nucleotide sequence ID" value="NZ_CP009515.1"/>
</dbReference>
<evidence type="ECO:0000313" key="8">
    <source>
        <dbReference type="EMBL" id="AKB73721.1"/>
    </source>
</evidence>